<gene>
    <name evidence="2" type="ORF">A2733_02540</name>
</gene>
<feature type="region of interest" description="Disordered" evidence="1">
    <location>
        <begin position="1"/>
        <end position="22"/>
    </location>
</feature>
<dbReference type="EMBL" id="MFTO01000008">
    <property type="protein sequence ID" value="OGI64053.1"/>
    <property type="molecule type" value="Genomic_DNA"/>
</dbReference>
<sequence length="68" mass="7805">MSKLNGFIHTTDTDPETKKEATKKELLAKRIISTSKAYVQCMGKLAKQAEPRVRMNKRKPKNKKTKVM</sequence>
<protein>
    <submittedName>
        <fullName evidence="2">Uncharacterized protein</fullName>
    </submittedName>
</protein>
<dbReference type="Proteomes" id="UP000178985">
    <property type="component" value="Unassembled WGS sequence"/>
</dbReference>
<accession>A0A1F6V307</accession>
<name>A0A1F6V307_9BACT</name>
<evidence type="ECO:0000256" key="1">
    <source>
        <dbReference type="SAM" id="MobiDB-lite"/>
    </source>
</evidence>
<dbReference type="AlphaFoldDB" id="A0A1F6V307"/>
<organism evidence="2 3">
    <name type="scientific">Candidatus Nomurabacteria bacterium RIFCSPHIGHO2_01_FULL_40_20</name>
    <dbReference type="NCBI Taxonomy" id="1801738"/>
    <lineage>
        <taxon>Bacteria</taxon>
        <taxon>Candidatus Nomuraibacteriota</taxon>
    </lineage>
</organism>
<feature type="compositionally biased region" description="Basic and acidic residues" evidence="1">
    <location>
        <begin position="11"/>
        <end position="22"/>
    </location>
</feature>
<evidence type="ECO:0000313" key="2">
    <source>
        <dbReference type="EMBL" id="OGI64053.1"/>
    </source>
</evidence>
<reference evidence="2 3" key="1">
    <citation type="journal article" date="2016" name="Nat. Commun.">
        <title>Thousands of microbial genomes shed light on interconnected biogeochemical processes in an aquifer system.</title>
        <authorList>
            <person name="Anantharaman K."/>
            <person name="Brown C.T."/>
            <person name="Hug L.A."/>
            <person name="Sharon I."/>
            <person name="Castelle C.J."/>
            <person name="Probst A.J."/>
            <person name="Thomas B.C."/>
            <person name="Singh A."/>
            <person name="Wilkins M.J."/>
            <person name="Karaoz U."/>
            <person name="Brodie E.L."/>
            <person name="Williams K.H."/>
            <person name="Hubbard S.S."/>
            <person name="Banfield J.F."/>
        </authorList>
    </citation>
    <scope>NUCLEOTIDE SEQUENCE [LARGE SCALE GENOMIC DNA]</scope>
</reference>
<feature type="region of interest" description="Disordered" evidence="1">
    <location>
        <begin position="49"/>
        <end position="68"/>
    </location>
</feature>
<feature type="compositionally biased region" description="Basic residues" evidence="1">
    <location>
        <begin position="54"/>
        <end position="68"/>
    </location>
</feature>
<evidence type="ECO:0000313" key="3">
    <source>
        <dbReference type="Proteomes" id="UP000178985"/>
    </source>
</evidence>
<proteinExistence type="predicted"/>
<comment type="caution">
    <text evidence="2">The sequence shown here is derived from an EMBL/GenBank/DDBJ whole genome shotgun (WGS) entry which is preliminary data.</text>
</comment>